<dbReference type="RefSeq" id="WP_264808499.1">
    <property type="nucleotide sequence ID" value="NZ_CP110226.1"/>
</dbReference>
<dbReference type="EMBL" id="CP110226">
    <property type="protein sequence ID" value="UZD22034.1"/>
    <property type="molecule type" value="Genomic_DNA"/>
</dbReference>
<protein>
    <recommendedName>
        <fullName evidence="3">DUF4848 domain-containing protein</fullName>
    </recommendedName>
</protein>
<reference evidence="1" key="1">
    <citation type="submission" date="2022-10" db="EMBL/GenBank/DDBJ databases">
        <title>Algoriphagus sp. a novel bacteria isolate from halophytes salicornia europaea.</title>
        <authorList>
            <person name="Peng Y."/>
            <person name="Jiang L."/>
            <person name="Lee J."/>
        </authorList>
    </citation>
    <scope>NUCLEOTIDE SEQUENCE</scope>
    <source>
        <strain evidence="1">TR-M5</strain>
    </source>
</reference>
<dbReference type="Proteomes" id="UP001163156">
    <property type="component" value="Chromosome"/>
</dbReference>
<proteinExistence type="predicted"/>
<evidence type="ECO:0008006" key="3">
    <source>
        <dbReference type="Google" id="ProtNLM"/>
    </source>
</evidence>
<evidence type="ECO:0000313" key="1">
    <source>
        <dbReference type="EMBL" id="UZD22034.1"/>
    </source>
</evidence>
<evidence type="ECO:0000313" key="2">
    <source>
        <dbReference type="Proteomes" id="UP001163156"/>
    </source>
</evidence>
<name>A0ABY6MGD6_9BACT</name>
<organism evidence="1 2">
    <name type="scientific">Algoriphagus halophytocola</name>
    <dbReference type="NCBI Taxonomy" id="2991499"/>
    <lineage>
        <taxon>Bacteria</taxon>
        <taxon>Pseudomonadati</taxon>
        <taxon>Bacteroidota</taxon>
        <taxon>Cytophagia</taxon>
        <taxon>Cytophagales</taxon>
        <taxon>Cyclobacteriaceae</taxon>
        <taxon>Algoriphagus</taxon>
    </lineage>
</organism>
<dbReference type="PROSITE" id="PS51257">
    <property type="entry name" value="PROKAR_LIPOPROTEIN"/>
    <property type="match status" value="1"/>
</dbReference>
<keyword evidence="2" id="KW-1185">Reference proteome</keyword>
<sequence>MIQKNYKKIKKNTKIVFLLMMVLTFSCVENENLPMNQNQELISASEERSLEYERKLAELTLVFGEVLKDKSAMKELFSFSEIEGNSGSIKYNLKTLFQESKSPNSRRSSAIVERFKSLNSQNARLSQSVSVDELISFIEEHNISVTAPYLAEDFELETINEITLSWWTQEFEDLNFQKNADWTGETKAVKINLNEVADLSIERILGGDYFLVDDDWAEKNPTIVLGNFKIQAEKSNAKVQVGSNFRSLGAPVELCNSNYETNQHLIAKMPAFRLDDNYAPWPKDNFMYCWVAFSESITVGSNGTPSIAPDVNYVLQDKEITRKEARIKRWKSTNSPFIISNWKPEADDMYVIWGYEKSNSTLEVTSSVKATKDGISTEYGFKMVSQTGVQLASALSFDKCYTIRNNVNGIDVGFGYYGDTSLPKYGMGKIRMYFTLETL</sequence>
<gene>
    <name evidence="1" type="ORF">OM944_15320</name>
</gene>
<accession>A0ABY6MGD6</accession>